<evidence type="ECO:0000256" key="1">
    <source>
        <dbReference type="SAM" id="SignalP"/>
    </source>
</evidence>
<accession>A0ABT3N7F7</accession>
<evidence type="ECO:0000313" key="3">
    <source>
        <dbReference type="EMBL" id="MCW7753393.1"/>
    </source>
</evidence>
<dbReference type="InterPro" id="IPR011460">
    <property type="entry name" value="Lcl_C"/>
</dbReference>
<comment type="caution">
    <text evidence="3">The sequence shown here is derived from an EMBL/GenBank/DDBJ whole genome shotgun (WGS) entry which is preliminary data.</text>
</comment>
<name>A0ABT3N7F7_9BACT</name>
<sequence>MKKNPSRLCDWVFLIVCMVVLPSCSPKAVPMVVNSEGPYAVGNRGPAGGWIIHDKGHDSDGWRYLEAAAQDQTPLSWRHKGLVRWGCSGQPVPGARYAGLGWGGVNTQAIVDACSEPDIAARLCTEYRGGDRDDWYLPALDELNIIYIHLFQQGIGGLGLGEYWSSTETTRGYVWSHNFSNGKQLYSGKNPKYRVRCVRAFSGNKE</sequence>
<feature type="signal peptide" evidence="1">
    <location>
        <begin position="1"/>
        <end position="28"/>
    </location>
</feature>
<protein>
    <submittedName>
        <fullName evidence="3">DUF1566 domain-containing protein</fullName>
    </submittedName>
</protein>
<organism evidence="3 4">
    <name type="scientific">Desulfobotulus pelophilus</name>
    <dbReference type="NCBI Taxonomy" id="2823377"/>
    <lineage>
        <taxon>Bacteria</taxon>
        <taxon>Pseudomonadati</taxon>
        <taxon>Thermodesulfobacteriota</taxon>
        <taxon>Desulfobacteria</taxon>
        <taxon>Desulfobacterales</taxon>
        <taxon>Desulfobacteraceae</taxon>
        <taxon>Desulfobotulus</taxon>
    </lineage>
</organism>
<reference evidence="3 4" key="1">
    <citation type="submission" date="2022-11" db="EMBL/GenBank/DDBJ databases">
        <title>Desulfobotulus tamanensis H1 sp. nov. - anaerobic, alkaliphilic, sulphate reducing bacterium isolated from terrestrial mud volcano.</title>
        <authorList>
            <person name="Frolova A."/>
            <person name="Merkel A.Y."/>
            <person name="Slobodkin A.I."/>
        </authorList>
    </citation>
    <scope>NUCLEOTIDE SEQUENCE [LARGE SCALE GENOMIC DNA]</scope>
    <source>
        <strain evidence="3 4">H1</strain>
    </source>
</reference>
<keyword evidence="4" id="KW-1185">Reference proteome</keyword>
<dbReference type="Pfam" id="PF07603">
    <property type="entry name" value="Lcl_C"/>
    <property type="match status" value="1"/>
</dbReference>
<keyword evidence="1" id="KW-0732">Signal</keyword>
<proteinExistence type="predicted"/>
<feature type="domain" description="Lcl C-terminal" evidence="2">
    <location>
        <begin position="115"/>
        <end position="199"/>
    </location>
</feature>
<evidence type="ECO:0000313" key="4">
    <source>
        <dbReference type="Proteomes" id="UP001209681"/>
    </source>
</evidence>
<evidence type="ECO:0000259" key="2">
    <source>
        <dbReference type="Pfam" id="PF07603"/>
    </source>
</evidence>
<dbReference type="RefSeq" id="WP_265424261.1">
    <property type="nucleotide sequence ID" value="NZ_JAPFPW010000004.1"/>
</dbReference>
<gene>
    <name evidence="3" type="ORF">OOT00_05260</name>
</gene>
<dbReference type="EMBL" id="JAPFPW010000004">
    <property type="protein sequence ID" value="MCW7753393.1"/>
    <property type="molecule type" value="Genomic_DNA"/>
</dbReference>
<dbReference type="Proteomes" id="UP001209681">
    <property type="component" value="Unassembled WGS sequence"/>
</dbReference>
<feature type="chain" id="PRO_5047451429" evidence="1">
    <location>
        <begin position="29"/>
        <end position="206"/>
    </location>
</feature>